<dbReference type="AlphaFoldDB" id="A0A643CNP2"/>
<dbReference type="EMBL" id="VTCY01000008">
    <property type="protein sequence ID" value="KAB0451836.1"/>
    <property type="molecule type" value="Genomic_DNA"/>
</dbReference>
<sequence length="311" mass="33693">MVLEIIMRASNIATPLSVFCACAGIYPFLAVSDAADNPDDGDRCMLGKDILKKDQKGGQPYALTALHVNDCRHGSAEFNLFLGIEADDMCKLPHAPQIHGFDEAIIGMCGNWGYAPNKRDFLDMLENSSAAEVAQRIYDGLSHEVFATDADLVLFKEELAELWSGGNGAASAFCGVPSSEEPRGMHFYGRYVEAQDKQWVERNYDGLENADDWDFAPSAKFVIPGGGVRVGNKEEVEVNFSHAGDIMRATETYNGLAPSLLYDEGKLCVYKSDEGHVYAPAVATSGGKEKPRILLPGPVALVGDAGVLLYE</sequence>
<protein>
    <submittedName>
        <fullName evidence="1">Uncharacterized protein</fullName>
    </submittedName>
</protein>
<accession>A0A643CNP2</accession>
<evidence type="ECO:0000313" key="1">
    <source>
        <dbReference type="EMBL" id="KAB0451836.1"/>
    </source>
</evidence>
<comment type="caution">
    <text evidence="1">The sequence shown here is derived from an EMBL/GenBank/DDBJ whole genome shotgun (WGS) entry which is preliminary data.</text>
</comment>
<proteinExistence type="predicted"/>
<reference evidence="1" key="1">
    <citation type="submission" date="2019-08" db="EMBL/GenBank/DDBJ databases">
        <authorList>
            <person name="Amaro Estrada I."/>
            <person name="Quiroz Castaneda R.E."/>
            <person name="Martinez Ocampo F."/>
            <person name="Rodriguez Camarillo S.D."/>
        </authorList>
    </citation>
    <scope>NUCLEOTIDE SEQUENCE</scope>
    <source>
        <strain evidence="1">MEX-30-184-02</strain>
    </source>
</reference>
<name>A0A643CNP2_ANAMA</name>
<gene>
    <name evidence="1" type="ORF">FY207_03070</name>
</gene>
<organism evidence="1">
    <name type="scientific">Anaplasma marginale</name>
    <dbReference type="NCBI Taxonomy" id="770"/>
    <lineage>
        <taxon>Bacteria</taxon>
        <taxon>Pseudomonadati</taxon>
        <taxon>Pseudomonadota</taxon>
        <taxon>Alphaproteobacteria</taxon>
        <taxon>Rickettsiales</taxon>
        <taxon>Anaplasmataceae</taxon>
        <taxon>Anaplasma</taxon>
    </lineage>
</organism>
<dbReference type="RefSeq" id="WP_023386614.1">
    <property type="nucleotide sequence ID" value="NZ_VTCX01000007.1"/>
</dbReference>